<feature type="domain" description="ABC transmembrane type-1" evidence="10">
    <location>
        <begin position="20"/>
        <end position="117"/>
    </location>
</feature>
<comment type="subcellular location">
    <subcellularLocation>
        <location evidence="1">Membrane</location>
        <topology evidence="1">Multi-pass membrane protein</topology>
    </subcellularLocation>
</comment>
<dbReference type="AlphaFoldDB" id="A0AAQ3NA34"/>
<evidence type="ECO:0000256" key="7">
    <source>
        <dbReference type="ARBA" id="ARBA00023136"/>
    </source>
</evidence>
<dbReference type="GO" id="GO:0005743">
    <property type="term" value="C:mitochondrial inner membrane"/>
    <property type="evidence" value="ECO:0007669"/>
    <property type="project" value="TreeGrafter"/>
</dbReference>
<dbReference type="Proteomes" id="UP001374535">
    <property type="component" value="Chromosome 6"/>
</dbReference>
<accession>A0AAQ3NA34</accession>
<evidence type="ECO:0000256" key="9">
    <source>
        <dbReference type="SAM" id="Phobius"/>
    </source>
</evidence>
<keyword evidence="3" id="KW-0813">Transport</keyword>
<evidence type="ECO:0000256" key="5">
    <source>
        <dbReference type="ARBA" id="ARBA00022737"/>
    </source>
</evidence>
<keyword evidence="6 9" id="KW-1133">Transmembrane helix</keyword>
<comment type="similarity">
    <text evidence="2">Belongs to the ABC transporter superfamily. ABCB family. Multidrug resistance exporter (TC 3.A.1.201) subfamily.</text>
</comment>
<name>A0AAQ3NA34_VIGMU</name>
<keyword evidence="4 9" id="KW-0812">Transmembrane</keyword>
<dbReference type="InterPro" id="IPR039421">
    <property type="entry name" value="Type_1_exporter"/>
</dbReference>
<evidence type="ECO:0000256" key="2">
    <source>
        <dbReference type="ARBA" id="ARBA00007577"/>
    </source>
</evidence>
<dbReference type="EMBL" id="CP144695">
    <property type="protein sequence ID" value="WVZ05362.1"/>
    <property type="molecule type" value="Genomic_DNA"/>
</dbReference>
<evidence type="ECO:0000259" key="10">
    <source>
        <dbReference type="PROSITE" id="PS50929"/>
    </source>
</evidence>
<keyword evidence="8" id="KW-0325">Glycoprotein</keyword>
<dbReference type="Pfam" id="PF00664">
    <property type="entry name" value="ABC_membrane"/>
    <property type="match status" value="1"/>
</dbReference>
<dbReference type="InterPro" id="IPR011527">
    <property type="entry name" value="ABC1_TM_dom"/>
</dbReference>
<gene>
    <name evidence="11" type="ORF">V8G54_018708</name>
</gene>
<dbReference type="PANTHER" id="PTHR43394:SF16">
    <property type="entry name" value="ABC TRANSPORTER B FAMILY MEMBER 4-LIKE ISOFORM X1"/>
    <property type="match status" value="1"/>
</dbReference>
<sequence>VLTEKDHCYCVVLNAHDEAAFCILSCIPLLVLSGALMSLVASSRGQAAYPKASSVVEQTIGSIRTVASFTGERLAITKYNQSLIKAYINGVQELLVWVLVCYTSSLSAGMLWAFGLARK</sequence>
<dbReference type="GO" id="GO:0090374">
    <property type="term" value="P:oligopeptide export from mitochondrion"/>
    <property type="evidence" value="ECO:0007669"/>
    <property type="project" value="TreeGrafter"/>
</dbReference>
<dbReference type="InterPro" id="IPR036640">
    <property type="entry name" value="ABC1_TM_sf"/>
</dbReference>
<keyword evidence="5" id="KW-0677">Repeat</keyword>
<dbReference type="GO" id="GO:0005524">
    <property type="term" value="F:ATP binding"/>
    <property type="evidence" value="ECO:0007669"/>
    <property type="project" value="InterPro"/>
</dbReference>
<dbReference type="Gene3D" id="1.20.1560.10">
    <property type="entry name" value="ABC transporter type 1, transmembrane domain"/>
    <property type="match status" value="1"/>
</dbReference>
<evidence type="ECO:0000313" key="12">
    <source>
        <dbReference type="Proteomes" id="UP001374535"/>
    </source>
</evidence>
<keyword evidence="7 9" id="KW-0472">Membrane</keyword>
<organism evidence="11 12">
    <name type="scientific">Vigna mungo</name>
    <name type="common">Black gram</name>
    <name type="synonym">Phaseolus mungo</name>
    <dbReference type="NCBI Taxonomy" id="3915"/>
    <lineage>
        <taxon>Eukaryota</taxon>
        <taxon>Viridiplantae</taxon>
        <taxon>Streptophyta</taxon>
        <taxon>Embryophyta</taxon>
        <taxon>Tracheophyta</taxon>
        <taxon>Spermatophyta</taxon>
        <taxon>Magnoliopsida</taxon>
        <taxon>eudicotyledons</taxon>
        <taxon>Gunneridae</taxon>
        <taxon>Pentapetalae</taxon>
        <taxon>rosids</taxon>
        <taxon>fabids</taxon>
        <taxon>Fabales</taxon>
        <taxon>Fabaceae</taxon>
        <taxon>Papilionoideae</taxon>
        <taxon>50 kb inversion clade</taxon>
        <taxon>NPAAA clade</taxon>
        <taxon>indigoferoid/millettioid clade</taxon>
        <taxon>Phaseoleae</taxon>
        <taxon>Vigna</taxon>
    </lineage>
</organism>
<feature type="non-terminal residue" evidence="11">
    <location>
        <position position="1"/>
    </location>
</feature>
<dbReference type="PROSITE" id="PS50929">
    <property type="entry name" value="ABC_TM1F"/>
    <property type="match status" value="1"/>
</dbReference>
<dbReference type="SUPFAM" id="SSF90123">
    <property type="entry name" value="ABC transporter transmembrane region"/>
    <property type="match status" value="1"/>
</dbReference>
<evidence type="ECO:0000256" key="8">
    <source>
        <dbReference type="ARBA" id="ARBA00023180"/>
    </source>
</evidence>
<feature type="transmembrane region" description="Helical" evidence="9">
    <location>
        <begin position="94"/>
        <end position="117"/>
    </location>
</feature>
<evidence type="ECO:0000313" key="11">
    <source>
        <dbReference type="EMBL" id="WVZ05362.1"/>
    </source>
</evidence>
<keyword evidence="12" id="KW-1185">Reference proteome</keyword>
<feature type="transmembrane region" description="Helical" evidence="9">
    <location>
        <begin position="21"/>
        <end position="41"/>
    </location>
</feature>
<evidence type="ECO:0000256" key="3">
    <source>
        <dbReference type="ARBA" id="ARBA00022448"/>
    </source>
</evidence>
<evidence type="ECO:0000256" key="6">
    <source>
        <dbReference type="ARBA" id="ARBA00022989"/>
    </source>
</evidence>
<evidence type="ECO:0000256" key="1">
    <source>
        <dbReference type="ARBA" id="ARBA00004141"/>
    </source>
</evidence>
<dbReference type="GO" id="GO:0015421">
    <property type="term" value="F:ABC-type oligopeptide transporter activity"/>
    <property type="evidence" value="ECO:0007669"/>
    <property type="project" value="TreeGrafter"/>
</dbReference>
<evidence type="ECO:0000256" key="4">
    <source>
        <dbReference type="ARBA" id="ARBA00022692"/>
    </source>
</evidence>
<reference evidence="11 12" key="1">
    <citation type="journal article" date="2023" name="Life. Sci Alliance">
        <title>Evolutionary insights into 3D genome organization and epigenetic landscape of Vigna mungo.</title>
        <authorList>
            <person name="Junaid A."/>
            <person name="Singh B."/>
            <person name="Bhatia S."/>
        </authorList>
    </citation>
    <scope>NUCLEOTIDE SEQUENCE [LARGE SCALE GENOMIC DNA]</scope>
    <source>
        <strain evidence="11">Urdbean</strain>
    </source>
</reference>
<proteinExistence type="inferred from homology"/>
<dbReference type="PANTHER" id="PTHR43394">
    <property type="entry name" value="ATP-DEPENDENT PERMEASE MDL1, MITOCHONDRIAL"/>
    <property type="match status" value="1"/>
</dbReference>
<protein>
    <recommendedName>
        <fullName evidence="10">ABC transmembrane type-1 domain-containing protein</fullName>
    </recommendedName>
</protein>